<evidence type="ECO:0000256" key="2">
    <source>
        <dbReference type="SAM" id="SignalP"/>
    </source>
</evidence>
<protein>
    <recommendedName>
        <fullName evidence="5">Phospholipase B-like</fullName>
    </recommendedName>
</protein>
<gene>
    <name evidence="3" type="ORF">AB1Y20_014184</name>
</gene>
<feature type="region of interest" description="Disordered" evidence="1">
    <location>
        <begin position="124"/>
        <end position="183"/>
    </location>
</feature>
<evidence type="ECO:0000313" key="3">
    <source>
        <dbReference type="EMBL" id="KAL1496579.1"/>
    </source>
</evidence>
<accession>A0AB34IG35</accession>
<reference evidence="3 4" key="1">
    <citation type="journal article" date="2024" name="Science">
        <title>Giant polyketide synthase enzymes in the biosynthesis of giant marine polyether toxins.</title>
        <authorList>
            <person name="Fallon T.R."/>
            <person name="Shende V.V."/>
            <person name="Wierzbicki I.H."/>
            <person name="Pendleton A.L."/>
            <person name="Watervoot N.F."/>
            <person name="Auber R.P."/>
            <person name="Gonzalez D.J."/>
            <person name="Wisecaver J.H."/>
            <person name="Moore B.S."/>
        </authorList>
    </citation>
    <scope>NUCLEOTIDE SEQUENCE [LARGE SCALE GENOMIC DNA]</scope>
    <source>
        <strain evidence="3 4">12B1</strain>
    </source>
</reference>
<feature type="region of interest" description="Disordered" evidence="1">
    <location>
        <begin position="195"/>
        <end position="221"/>
    </location>
</feature>
<evidence type="ECO:0008006" key="5">
    <source>
        <dbReference type="Google" id="ProtNLM"/>
    </source>
</evidence>
<keyword evidence="2" id="KW-0732">Signal</keyword>
<evidence type="ECO:0000313" key="4">
    <source>
        <dbReference type="Proteomes" id="UP001515480"/>
    </source>
</evidence>
<feature type="signal peptide" evidence="2">
    <location>
        <begin position="1"/>
        <end position="17"/>
    </location>
</feature>
<dbReference type="EMBL" id="JBGBPQ010000028">
    <property type="protein sequence ID" value="KAL1496579.1"/>
    <property type="molecule type" value="Genomic_DNA"/>
</dbReference>
<proteinExistence type="predicted"/>
<organism evidence="3 4">
    <name type="scientific">Prymnesium parvum</name>
    <name type="common">Toxic golden alga</name>
    <dbReference type="NCBI Taxonomy" id="97485"/>
    <lineage>
        <taxon>Eukaryota</taxon>
        <taxon>Haptista</taxon>
        <taxon>Haptophyta</taxon>
        <taxon>Prymnesiophyceae</taxon>
        <taxon>Prymnesiales</taxon>
        <taxon>Prymnesiaceae</taxon>
        <taxon>Prymnesium</taxon>
    </lineage>
</organism>
<sequence length="221" mass="23165">MLAFRAVGLAAAVCAQGGLVPSGGMVPGGGGGGGGGRRFGGYVHVSEPPVGFFIAGSSLLRMNGVYGPRLPAHAVAEQWPELAVGVRHGAYRGESGWWLVHLQGEEREEWVLIDEAARDRFAHEGGTLVPGSGTRWAHVSREPRRGRPPEDAAPGAAPSGGGESSSRQLRAASPSDRERELPWQVIGIRDVHLLEQARPRMPRGCAPRPNGGTPPSSSLPA</sequence>
<dbReference type="AlphaFoldDB" id="A0AB34IG35"/>
<evidence type="ECO:0000256" key="1">
    <source>
        <dbReference type="SAM" id="MobiDB-lite"/>
    </source>
</evidence>
<name>A0AB34IG35_PRYPA</name>
<comment type="caution">
    <text evidence="3">The sequence shown here is derived from an EMBL/GenBank/DDBJ whole genome shotgun (WGS) entry which is preliminary data.</text>
</comment>
<dbReference type="Proteomes" id="UP001515480">
    <property type="component" value="Unassembled WGS sequence"/>
</dbReference>
<keyword evidence="4" id="KW-1185">Reference proteome</keyword>
<feature type="compositionally biased region" description="Basic and acidic residues" evidence="1">
    <location>
        <begin position="139"/>
        <end position="150"/>
    </location>
</feature>
<feature type="chain" id="PRO_5044289425" description="Phospholipase B-like" evidence="2">
    <location>
        <begin position="18"/>
        <end position="221"/>
    </location>
</feature>